<dbReference type="VEuPathDB" id="PiroplasmaDB:BBBOND_0102730"/>
<sequence>MTAQKIHDLQDRCAYNSTGKNAIHNGLLWQHVTNGNARQDSERQWRRTIGAKSIESITENGTRNDRIPYYLTAVLRTNWYLGALQAPQHAIGNSSGSLNHRYITIYNA</sequence>
<dbReference type="GeneID" id="24562487"/>
<name>A0A061CZ94_BABBI</name>
<organism evidence="1 2">
    <name type="scientific">Babesia bigemina</name>
    <dbReference type="NCBI Taxonomy" id="5866"/>
    <lineage>
        <taxon>Eukaryota</taxon>
        <taxon>Sar</taxon>
        <taxon>Alveolata</taxon>
        <taxon>Apicomplexa</taxon>
        <taxon>Aconoidasida</taxon>
        <taxon>Piroplasmida</taxon>
        <taxon>Babesiidae</taxon>
        <taxon>Babesia</taxon>
    </lineage>
</organism>
<gene>
    <name evidence="1" type="ORF">BBBOND_0102730</name>
</gene>
<protein>
    <submittedName>
        <fullName evidence="1">Uncharacterized protein</fullName>
    </submittedName>
</protein>
<dbReference type="KEGG" id="bbig:BBBOND_0102730"/>
<dbReference type="AlphaFoldDB" id="A0A061CZ94"/>
<proteinExistence type="predicted"/>
<accession>A0A061CZ94</accession>
<evidence type="ECO:0000313" key="1">
    <source>
        <dbReference type="EMBL" id="CDR93946.1"/>
    </source>
</evidence>
<reference evidence="2" key="1">
    <citation type="journal article" date="2014" name="Nucleic Acids Res.">
        <title>The evolutionary dynamics of variant antigen genes in Babesia reveal a history of genomic innovation underlying host-parasite interaction.</title>
        <authorList>
            <person name="Jackson A.P."/>
            <person name="Otto T.D."/>
            <person name="Darby A."/>
            <person name="Ramaprasad A."/>
            <person name="Xia D."/>
            <person name="Echaide I.E."/>
            <person name="Farber M."/>
            <person name="Gahlot S."/>
            <person name="Gamble J."/>
            <person name="Gupta D."/>
            <person name="Gupta Y."/>
            <person name="Jackson L."/>
            <person name="Malandrin L."/>
            <person name="Malas T.B."/>
            <person name="Moussa E."/>
            <person name="Nair M."/>
            <person name="Reid A.J."/>
            <person name="Sanders M."/>
            <person name="Sharma J."/>
            <person name="Tracey A."/>
            <person name="Quail M.A."/>
            <person name="Weir W."/>
            <person name="Wastling J.M."/>
            <person name="Hall N."/>
            <person name="Willadsen P."/>
            <person name="Lingelbach K."/>
            <person name="Shiels B."/>
            <person name="Tait A."/>
            <person name="Berriman M."/>
            <person name="Allred D.R."/>
            <person name="Pain A."/>
        </authorList>
    </citation>
    <scope>NUCLEOTIDE SEQUENCE [LARGE SCALE GENOMIC DNA]</scope>
    <source>
        <strain evidence="2">Bond</strain>
    </source>
</reference>
<dbReference type="Proteomes" id="UP000033188">
    <property type="component" value="Chromosome 1"/>
</dbReference>
<keyword evidence="2" id="KW-1185">Reference proteome</keyword>
<dbReference type="EMBL" id="LK391707">
    <property type="protein sequence ID" value="CDR93946.1"/>
    <property type="molecule type" value="Genomic_DNA"/>
</dbReference>
<dbReference type="RefSeq" id="XP_012766132.1">
    <property type="nucleotide sequence ID" value="XM_012910678.1"/>
</dbReference>
<evidence type="ECO:0000313" key="2">
    <source>
        <dbReference type="Proteomes" id="UP000033188"/>
    </source>
</evidence>